<protein>
    <recommendedName>
        <fullName evidence="1">non-specific serine/threonine protein kinase</fullName>
        <ecNumber evidence="1">2.7.11.1</ecNumber>
    </recommendedName>
</protein>
<keyword evidence="6" id="KW-0067">ATP-binding</keyword>
<gene>
    <name evidence="10" type="ORF">AB5L97_08400</name>
</gene>
<dbReference type="Gene3D" id="3.30.200.20">
    <property type="entry name" value="Phosphorylase Kinase, domain 1"/>
    <property type="match status" value="1"/>
</dbReference>
<feature type="transmembrane region" description="Helical" evidence="8">
    <location>
        <begin position="423"/>
        <end position="443"/>
    </location>
</feature>
<dbReference type="GO" id="GO:0005524">
    <property type="term" value="F:ATP binding"/>
    <property type="evidence" value="ECO:0007669"/>
    <property type="project" value="UniProtKB-KW"/>
</dbReference>
<dbReference type="PROSITE" id="PS50011">
    <property type="entry name" value="PROTEIN_KINASE_DOM"/>
    <property type="match status" value="1"/>
</dbReference>
<keyword evidence="5 10" id="KW-0418">Kinase</keyword>
<dbReference type="Gene3D" id="1.10.510.10">
    <property type="entry name" value="Transferase(Phosphotransferase) domain 1"/>
    <property type="match status" value="1"/>
</dbReference>
<reference evidence="10" key="1">
    <citation type="submission" date="2024-07" db="EMBL/GenBank/DDBJ databases">
        <authorList>
            <person name="fu j."/>
        </authorList>
    </citation>
    <scope>NUCLEOTIDE SEQUENCE</scope>
    <source>
        <strain evidence="10">P10A9</strain>
    </source>
</reference>
<proteinExistence type="predicted"/>
<dbReference type="EC" id="2.7.11.1" evidence="1"/>
<evidence type="ECO:0000313" key="10">
    <source>
        <dbReference type="EMBL" id="XDP46990.1"/>
    </source>
</evidence>
<evidence type="ECO:0000256" key="3">
    <source>
        <dbReference type="ARBA" id="ARBA00022679"/>
    </source>
</evidence>
<evidence type="ECO:0000256" key="4">
    <source>
        <dbReference type="ARBA" id="ARBA00022741"/>
    </source>
</evidence>
<dbReference type="GO" id="GO:0004674">
    <property type="term" value="F:protein serine/threonine kinase activity"/>
    <property type="evidence" value="ECO:0007669"/>
    <property type="project" value="UniProtKB-KW"/>
</dbReference>
<dbReference type="SUPFAM" id="SSF56112">
    <property type="entry name" value="Protein kinase-like (PK-like)"/>
    <property type="match status" value="1"/>
</dbReference>
<dbReference type="PANTHER" id="PTHR43289:SF6">
    <property type="entry name" value="SERINE_THREONINE-PROTEIN KINASE NEKL-3"/>
    <property type="match status" value="1"/>
</dbReference>
<evidence type="ECO:0000259" key="9">
    <source>
        <dbReference type="PROSITE" id="PS50011"/>
    </source>
</evidence>
<feature type="region of interest" description="Disordered" evidence="7">
    <location>
        <begin position="335"/>
        <end position="417"/>
    </location>
</feature>
<evidence type="ECO:0000256" key="1">
    <source>
        <dbReference type="ARBA" id="ARBA00012513"/>
    </source>
</evidence>
<keyword evidence="2" id="KW-0723">Serine/threonine-protein kinase</keyword>
<accession>A0AB39L9J8</accession>
<evidence type="ECO:0000256" key="7">
    <source>
        <dbReference type="SAM" id="MobiDB-lite"/>
    </source>
</evidence>
<feature type="region of interest" description="Disordered" evidence="7">
    <location>
        <begin position="1"/>
        <end position="23"/>
    </location>
</feature>
<name>A0AB39L9J8_9MICC</name>
<dbReference type="Pfam" id="PF00069">
    <property type="entry name" value="Pkinase"/>
    <property type="match status" value="1"/>
</dbReference>
<organism evidence="10">
    <name type="scientific">Sinomonas puerhi</name>
    <dbReference type="NCBI Taxonomy" id="3238584"/>
    <lineage>
        <taxon>Bacteria</taxon>
        <taxon>Bacillati</taxon>
        <taxon>Actinomycetota</taxon>
        <taxon>Actinomycetes</taxon>
        <taxon>Micrococcales</taxon>
        <taxon>Micrococcaceae</taxon>
        <taxon>Sinomonas</taxon>
    </lineage>
</organism>
<keyword evidence="3 10" id="KW-0808">Transferase</keyword>
<dbReference type="InterPro" id="IPR000719">
    <property type="entry name" value="Prot_kinase_dom"/>
</dbReference>
<feature type="compositionally biased region" description="Basic residues" evidence="7">
    <location>
        <begin position="398"/>
        <end position="410"/>
    </location>
</feature>
<evidence type="ECO:0000256" key="2">
    <source>
        <dbReference type="ARBA" id="ARBA00022527"/>
    </source>
</evidence>
<feature type="compositionally biased region" description="Low complexity" evidence="7">
    <location>
        <begin position="369"/>
        <end position="382"/>
    </location>
</feature>
<dbReference type="CDD" id="cd14014">
    <property type="entry name" value="STKc_PknB_like"/>
    <property type="match status" value="1"/>
</dbReference>
<dbReference type="PANTHER" id="PTHR43289">
    <property type="entry name" value="MITOGEN-ACTIVATED PROTEIN KINASE KINASE KINASE 20-RELATED"/>
    <property type="match status" value="1"/>
</dbReference>
<keyword evidence="4" id="KW-0547">Nucleotide-binding</keyword>
<dbReference type="InterPro" id="IPR011009">
    <property type="entry name" value="Kinase-like_dom_sf"/>
</dbReference>
<dbReference type="RefSeq" id="WP_369047166.1">
    <property type="nucleotide sequence ID" value="NZ_CP163302.1"/>
</dbReference>
<feature type="compositionally biased region" description="Low complexity" evidence="7">
    <location>
        <begin position="208"/>
        <end position="223"/>
    </location>
</feature>
<evidence type="ECO:0000256" key="5">
    <source>
        <dbReference type="ARBA" id="ARBA00022777"/>
    </source>
</evidence>
<dbReference type="KEGG" id="spue:AB5L97_08400"/>
<evidence type="ECO:0000256" key="8">
    <source>
        <dbReference type="SAM" id="Phobius"/>
    </source>
</evidence>
<dbReference type="AlphaFoldDB" id="A0AB39L9J8"/>
<feature type="region of interest" description="Disordered" evidence="7">
    <location>
        <begin position="201"/>
        <end position="232"/>
    </location>
</feature>
<feature type="domain" description="Protein kinase" evidence="9">
    <location>
        <begin position="37"/>
        <end position="310"/>
    </location>
</feature>
<dbReference type="EMBL" id="CP163302">
    <property type="protein sequence ID" value="XDP46990.1"/>
    <property type="molecule type" value="Genomic_DNA"/>
</dbReference>
<feature type="compositionally biased region" description="Gly residues" evidence="7">
    <location>
        <begin position="383"/>
        <end position="396"/>
    </location>
</feature>
<keyword evidence="8" id="KW-1133">Transmembrane helix</keyword>
<keyword evidence="8" id="KW-0812">Transmembrane</keyword>
<evidence type="ECO:0000256" key="6">
    <source>
        <dbReference type="ARBA" id="ARBA00022840"/>
    </source>
</evidence>
<keyword evidence="8" id="KW-0472">Membrane</keyword>
<sequence>MDAFSAGHGGAGGNPAEVPASGGAAGPADGIPVLAGHEVLRPLGVGSAGTVWLVREAASGRQFAAKVLLAGAEGADLDDALAQAQKEVRIARARPHDHVLPVHRAMSAQAAGGTGRHAIAILSDYAPGGSLGHLLRVRGRLPIGECITVVAPIAQALAALHAEGTAHGDVSPGNILFTVDGMPMLADFGLGRMVGDAASNHGGTPGFSDPVAAGAGPASGADPFTHDAARPGRARGLGPATLAAAGDVFSLGAVAWFILTGEPPAPTDQRPPLSLIIEDVPAELAAAIEAALRDDARQRPSAEELARSVLRSARPASVDLAPAVDASVLPELLTRRREPPSGRRGPLSARHWPRGLLRSGVGRSGMGRSGVQRSGIQRPRASGSGGLGPGSSGLQGAGRRHAATARRPRTTPRSDSRAGLRVGLLWSAAAVLGAAVLAGAWWIGSFGPGMSGAEGRSAGTAAQAGYPRPVAWSVLPEALRRGADAADPVQAVQALSEIRARAIAGQERELLDTVNAKGSYAASADAALLDRLIADGQRLEGFAARVLSADLETGETGQASLPSAGPPTPGAETAVVRVRIVTSGYTVKDSDGVTVGERPAGLDQELRIILERDEQGWKVARIAAA</sequence>